<gene>
    <name evidence="1" type="primary">cbpA</name>
    <name evidence="1" type="ORF">HY730_02670</name>
</gene>
<dbReference type="NCBIfam" id="TIGR04164">
    <property type="entry name" value="cobo_pep"/>
    <property type="match status" value="1"/>
</dbReference>
<accession>A0A933LQF3</accession>
<dbReference type="Proteomes" id="UP000772181">
    <property type="component" value="Unassembled WGS sequence"/>
</dbReference>
<reference evidence="1" key="1">
    <citation type="submission" date="2020-07" db="EMBL/GenBank/DDBJ databases">
        <title>Huge and variable diversity of episymbiotic CPR bacteria and DPANN archaea in groundwater ecosystems.</title>
        <authorList>
            <person name="He C.Y."/>
            <person name="Keren R."/>
            <person name="Whittaker M."/>
            <person name="Farag I.F."/>
            <person name="Doudna J."/>
            <person name="Cate J.H.D."/>
            <person name="Banfield J.F."/>
        </authorList>
    </citation>
    <scope>NUCLEOTIDE SEQUENCE</scope>
    <source>
        <strain evidence="1">NC_groundwater_1482_Ag_S-0.65um_47_24</strain>
    </source>
</reference>
<protein>
    <submittedName>
        <fullName evidence="1">Modified peptide CbpA</fullName>
    </submittedName>
</protein>
<sequence>MKEKKDVISYRKTCKAQGTGLSHYILISGSAK</sequence>
<dbReference type="AlphaFoldDB" id="A0A933LQF3"/>
<name>A0A933LQF3_UNCTE</name>
<organism evidence="1 2">
    <name type="scientific">Tectimicrobiota bacterium</name>
    <dbReference type="NCBI Taxonomy" id="2528274"/>
    <lineage>
        <taxon>Bacteria</taxon>
        <taxon>Pseudomonadati</taxon>
        <taxon>Nitrospinota/Tectimicrobiota group</taxon>
        <taxon>Candidatus Tectimicrobiota</taxon>
    </lineage>
</organism>
<dbReference type="EMBL" id="JACQWF010000123">
    <property type="protein sequence ID" value="MBI4595262.1"/>
    <property type="molecule type" value="Genomic_DNA"/>
</dbReference>
<proteinExistence type="predicted"/>
<evidence type="ECO:0000313" key="2">
    <source>
        <dbReference type="Proteomes" id="UP000772181"/>
    </source>
</evidence>
<evidence type="ECO:0000313" key="1">
    <source>
        <dbReference type="EMBL" id="MBI4595262.1"/>
    </source>
</evidence>
<comment type="caution">
    <text evidence="1">The sequence shown here is derived from an EMBL/GenBank/DDBJ whole genome shotgun (WGS) entry which is preliminary data.</text>
</comment>
<dbReference type="InterPro" id="IPR026421">
    <property type="entry name" value="Mod_peptide_prec_CbpA"/>
</dbReference>